<keyword evidence="1" id="KW-0812">Transmembrane</keyword>
<dbReference type="AlphaFoldDB" id="M2TMH4"/>
<sequence>MYAYQLRTARQIQTRPEAHQMPPTHLCMYDGMIQSTYACRRCDLENSSIFLFLLQLLAPTALVFERLVLKWSRLQRVASPFQVHSETSNSTV</sequence>
<keyword evidence="1" id="KW-0472">Membrane</keyword>
<dbReference type="HOGENOM" id="CLU_2413111_0_0_1"/>
<feature type="transmembrane region" description="Helical" evidence="1">
    <location>
        <begin position="49"/>
        <end position="69"/>
    </location>
</feature>
<proteinExistence type="predicted"/>
<dbReference type="EMBL" id="KB445637">
    <property type="protein sequence ID" value="EMD69922.1"/>
    <property type="molecule type" value="Genomic_DNA"/>
</dbReference>
<dbReference type="KEGG" id="bsc:COCSADRAFT_215240"/>
<organism evidence="2 3">
    <name type="scientific">Cochliobolus sativus (strain ND90Pr / ATCC 201652)</name>
    <name type="common">Common root rot and spot blotch fungus</name>
    <name type="synonym">Bipolaris sorokiniana</name>
    <dbReference type="NCBI Taxonomy" id="665912"/>
    <lineage>
        <taxon>Eukaryota</taxon>
        <taxon>Fungi</taxon>
        <taxon>Dikarya</taxon>
        <taxon>Ascomycota</taxon>
        <taxon>Pezizomycotina</taxon>
        <taxon>Dothideomycetes</taxon>
        <taxon>Pleosporomycetidae</taxon>
        <taxon>Pleosporales</taxon>
        <taxon>Pleosporineae</taxon>
        <taxon>Pleosporaceae</taxon>
        <taxon>Bipolaris</taxon>
    </lineage>
</organism>
<reference evidence="3" key="2">
    <citation type="journal article" date="2013" name="PLoS Genet.">
        <title>Comparative genome structure, secondary metabolite, and effector coding capacity across Cochliobolus pathogens.</title>
        <authorList>
            <person name="Condon B.J."/>
            <person name="Leng Y."/>
            <person name="Wu D."/>
            <person name="Bushley K.E."/>
            <person name="Ohm R.A."/>
            <person name="Otillar R."/>
            <person name="Martin J."/>
            <person name="Schackwitz W."/>
            <person name="Grimwood J."/>
            <person name="MohdZainudin N."/>
            <person name="Xue C."/>
            <person name="Wang R."/>
            <person name="Manning V.A."/>
            <person name="Dhillon B."/>
            <person name="Tu Z.J."/>
            <person name="Steffenson B.J."/>
            <person name="Salamov A."/>
            <person name="Sun H."/>
            <person name="Lowry S."/>
            <person name="LaButti K."/>
            <person name="Han J."/>
            <person name="Copeland A."/>
            <person name="Lindquist E."/>
            <person name="Barry K."/>
            <person name="Schmutz J."/>
            <person name="Baker S.E."/>
            <person name="Ciuffetti L.M."/>
            <person name="Grigoriev I.V."/>
            <person name="Zhong S."/>
            <person name="Turgeon B.G."/>
        </authorList>
    </citation>
    <scope>NUCLEOTIDE SEQUENCE [LARGE SCALE GENOMIC DNA]</scope>
    <source>
        <strain evidence="3">ND90Pr / ATCC 201652</strain>
    </source>
</reference>
<dbReference type="GeneID" id="19134479"/>
<evidence type="ECO:0000256" key="1">
    <source>
        <dbReference type="SAM" id="Phobius"/>
    </source>
</evidence>
<dbReference type="RefSeq" id="XP_007695107.1">
    <property type="nucleotide sequence ID" value="XM_007696917.1"/>
</dbReference>
<dbReference type="Proteomes" id="UP000016934">
    <property type="component" value="Unassembled WGS sequence"/>
</dbReference>
<evidence type="ECO:0000313" key="3">
    <source>
        <dbReference type="Proteomes" id="UP000016934"/>
    </source>
</evidence>
<evidence type="ECO:0000313" key="2">
    <source>
        <dbReference type="EMBL" id="EMD69922.1"/>
    </source>
</evidence>
<reference evidence="2 3" key="1">
    <citation type="journal article" date="2012" name="PLoS Pathog.">
        <title>Diverse lifestyles and strategies of plant pathogenesis encoded in the genomes of eighteen Dothideomycetes fungi.</title>
        <authorList>
            <person name="Ohm R.A."/>
            <person name="Feau N."/>
            <person name="Henrissat B."/>
            <person name="Schoch C.L."/>
            <person name="Horwitz B.A."/>
            <person name="Barry K.W."/>
            <person name="Condon B.J."/>
            <person name="Copeland A.C."/>
            <person name="Dhillon B."/>
            <person name="Glaser F."/>
            <person name="Hesse C.N."/>
            <person name="Kosti I."/>
            <person name="LaButti K."/>
            <person name="Lindquist E.A."/>
            <person name="Lucas S."/>
            <person name="Salamov A.A."/>
            <person name="Bradshaw R.E."/>
            <person name="Ciuffetti L."/>
            <person name="Hamelin R.C."/>
            <person name="Kema G.H.J."/>
            <person name="Lawrence C."/>
            <person name="Scott J.A."/>
            <person name="Spatafora J.W."/>
            <person name="Turgeon B.G."/>
            <person name="de Wit P.J.G.M."/>
            <person name="Zhong S."/>
            <person name="Goodwin S.B."/>
            <person name="Grigoriev I.V."/>
        </authorList>
    </citation>
    <scope>NUCLEOTIDE SEQUENCE [LARGE SCALE GENOMIC DNA]</scope>
    <source>
        <strain evidence="3">ND90Pr / ATCC 201652</strain>
    </source>
</reference>
<protein>
    <submittedName>
        <fullName evidence="2">Uncharacterized protein</fullName>
    </submittedName>
</protein>
<name>M2TMH4_COCSN</name>
<keyword evidence="1" id="KW-1133">Transmembrane helix</keyword>
<keyword evidence="3" id="KW-1185">Reference proteome</keyword>
<gene>
    <name evidence="2" type="ORF">COCSADRAFT_215240</name>
</gene>
<accession>M2TMH4</accession>